<dbReference type="HAMAP" id="MF_00490">
    <property type="entry name" value="ComB"/>
    <property type="match status" value="1"/>
</dbReference>
<dbReference type="AlphaFoldDB" id="A0A368UKY9"/>
<dbReference type="Gene3D" id="3.90.1560.10">
    <property type="entry name" value="ComB-like"/>
    <property type="match status" value="1"/>
</dbReference>
<evidence type="ECO:0000256" key="1">
    <source>
        <dbReference type="ARBA" id="ARBA00001946"/>
    </source>
</evidence>
<dbReference type="GO" id="GO:0050545">
    <property type="term" value="F:sulfopyruvate decarboxylase activity"/>
    <property type="evidence" value="ECO:0007669"/>
    <property type="project" value="TreeGrafter"/>
</dbReference>
<evidence type="ECO:0000313" key="10">
    <source>
        <dbReference type="Proteomes" id="UP000252733"/>
    </source>
</evidence>
<evidence type="ECO:0000256" key="3">
    <source>
        <dbReference type="ARBA" id="ARBA00012953"/>
    </source>
</evidence>
<dbReference type="RefSeq" id="WP_114437897.1">
    <property type="nucleotide sequence ID" value="NZ_QPIZ01000029.1"/>
</dbReference>
<keyword evidence="10" id="KW-1185">Reference proteome</keyword>
<comment type="similarity">
    <text evidence="2 8">Belongs to the ComB family.</text>
</comment>
<accession>A0A368UKY9</accession>
<gene>
    <name evidence="8" type="primary">comB</name>
    <name evidence="9" type="ORF">DFO77_12916</name>
</gene>
<evidence type="ECO:0000256" key="4">
    <source>
        <dbReference type="ARBA" id="ARBA00021948"/>
    </source>
</evidence>
<proteinExistence type="inferred from homology"/>
<dbReference type="SUPFAM" id="SSF142823">
    <property type="entry name" value="ComB-like"/>
    <property type="match status" value="1"/>
</dbReference>
<dbReference type="InterPro" id="IPR036702">
    <property type="entry name" value="ComB-like_sf"/>
</dbReference>
<sequence>MQTLDVINSVTELSDTRVTGKTVVIIDVLRATSVMVTALSYGAKKVIPVLSKEEAFSYRNNHPEELVILAGERNADPIEGFDMGNSPVELIPGKIDSATLVMTTTNGTRTIRKADTASELYVASFLNAKATADVLGSTKELVLIASGTDGLYSVEDVLCAGYLISLLKQMNQNFHLSDAAIAALNLYESNMAHFPGITTEGRHYNILKKKGKNADLQFCFLKDKFPVVCQQKEGAIVKI</sequence>
<keyword evidence="6 8" id="KW-0460">Magnesium</keyword>
<organism evidence="9 10">
    <name type="scientific">Marinilabilia salmonicolor</name>
    <dbReference type="NCBI Taxonomy" id="989"/>
    <lineage>
        <taxon>Bacteria</taxon>
        <taxon>Pseudomonadati</taxon>
        <taxon>Bacteroidota</taxon>
        <taxon>Bacteroidia</taxon>
        <taxon>Marinilabiliales</taxon>
        <taxon>Marinilabiliaceae</taxon>
        <taxon>Marinilabilia</taxon>
    </lineage>
</organism>
<dbReference type="GO" id="GO:0050532">
    <property type="term" value="F:2-phosphosulfolactate phosphatase activity"/>
    <property type="evidence" value="ECO:0007669"/>
    <property type="project" value="UniProtKB-UniRule"/>
</dbReference>
<dbReference type="FunFam" id="3.90.1560.10:FF:000001">
    <property type="entry name" value="Probable 2-phosphosulfolactate phosphatase"/>
    <property type="match status" value="1"/>
</dbReference>
<evidence type="ECO:0000256" key="8">
    <source>
        <dbReference type="HAMAP-Rule" id="MF_00490"/>
    </source>
</evidence>
<evidence type="ECO:0000256" key="5">
    <source>
        <dbReference type="ARBA" id="ARBA00022801"/>
    </source>
</evidence>
<dbReference type="GO" id="GO:0000287">
    <property type="term" value="F:magnesium ion binding"/>
    <property type="evidence" value="ECO:0007669"/>
    <property type="project" value="UniProtKB-UniRule"/>
</dbReference>
<name>A0A368UKY9_9BACT</name>
<evidence type="ECO:0000256" key="7">
    <source>
        <dbReference type="ARBA" id="ARBA00033711"/>
    </source>
</evidence>
<dbReference type="EC" id="3.1.3.71" evidence="3 8"/>
<keyword evidence="5 8" id="KW-0378">Hydrolase</keyword>
<dbReference type="Pfam" id="PF04029">
    <property type="entry name" value="2-ph_phosp"/>
    <property type="match status" value="1"/>
</dbReference>
<dbReference type="EMBL" id="QPIZ01000029">
    <property type="protein sequence ID" value="RCW29293.1"/>
    <property type="molecule type" value="Genomic_DNA"/>
</dbReference>
<comment type="caution">
    <text evidence="9">The sequence shown here is derived from an EMBL/GenBank/DDBJ whole genome shotgun (WGS) entry which is preliminary data.</text>
</comment>
<dbReference type="Proteomes" id="UP000252733">
    <property type="component" value="Unassembled WGS sequence"/>
</dbReference>
<comment type="cofactor">
    <cofactor evidence="1 8">
        <name>Mg(2+)</name>
        <dbReference type="ChEBI" id="CHEBI:18420"/>
    </cofactor>
</comment>
<protein>
    <recommendedName>
        <fullName evidence="4 8">Probable 2-phosphosulfolactate phosphatase</fullName>
        <ecNumber evidence="3 8">3.1.3.71</ecNumber>
    </recommendedName>
</protein>
<evidence type="ECO:0000256" key="6">
    <source>
        <dbReference type="ARBA" id="ARBA00022842"/>
    </source>
</evidence>
<dbReference type="PANTHER" id="PTHR37311:SF1">
    <property type="entry name" value="2-PHOSPHOSULFOLACTATE PHOSPHATASE-RELATED"/>
    <property type="match status" value="1"/>
</dbReference>
<dbReference type="InterPro" id="IPR005238">
    <property type="entry name" value="ComB-like"/>
</dbReference>
<reference evidence="9 10" key="1">
    <citation type="submission" date="2018-07" db="EMBL/GenBank/DDBJ databases">
        <title>Freshwater and sediment microbial communities from various areas in North America, analyzing microbe dynamics in response to fracking.</title>
        <authorList>
            <person name="Lamendella R."/>
        </authorList>
    </citation>
    <scope>NUCLEOTIDE SEQUENCE [LARGE SCALE GENOMIC DNA]</scope>
    <source>
        <strain evidence="9 10">160A</strain>
    </source>
</reference>
<dbReference type="PANTHER" id="PTHR37311">
    <property type="entry name" value="2-PHOSPHOSULFOLACTATE PHOSPHATASE-RELATED"/>
    <property type="match status" value="1"/>
</dbReference>
<evidence type="ECO:0000256" key="2">
    <source>
        <dbReference type="ARBA" id="ARBA00009997"/>
    </source>
</evidence>
<comment type="catalytic activity">
    <reaction evidence="7 8">
        <text>(2R)-O-phospho-3-sulfolactate + H2O = (2R)-3-sulfolactate + phosphate</text>
        <dbReference type="Rhea" id="RHEA:23416"/>
        <dbReference type="ChEBI" id="CHEBI:15377"/>
        <dbReference type="ChEBI" id="CHEBI:15597"/>
        <dbReference type="ChEBI" id="CHEBI:43474"/>
        <dbReference type="ChEBI" id="CHEBI:58738"/>
        <dbReference type="EC" id="3.1.3.71"/>
    </reaction>
</comment>
<evidence type="ECO:0000313" key="9">
    <source>
        <dbReference type="EMBL" id="RCW29293.1"/>
    </source>
</evidence>